<accession>A0A850H7B1</accession>
<name>A0A850H7B1_9SPHN</name>
<dbReference type="RefSeq" id="WP_176267425.1">
    <property type="nucleotide sequence ID" value="NZ_JABWGV010000003.1"/>
</dbReference>
<sequence length="46" mass="5044">MDGAWDLTSPLDKCIATLSFKFCKPVISTDIACSFGRTALLFESQD</sequence>
<proteinExistence type="predicted"/>
<gene>
    <name evidence="1" type="ORF">HUV48_08685</name>
</gene>
<evidence type="ECO:0000313" key="2">
    <source>
        <dbReference type="Proteomes" id="UP000561438"/>
    </source>
</evidence>
<reference evidence="1 2" key="1">
    <citation type="submission" date="2020-06" db="EMBL/GenBank/DDBJ databases">
        <title>Altererythrobacter sp. HHU K3-1.</title>
        <authorList>
            <person name="Zhang D."/>
            <person name="Xue H."/>
        </authorList>
    </citation>
    <scope>NUCLEOTIDE SEQUENCE [LARGE SCALE GENOMIC DNA]</scope>
    <source>
        <strain evidence="1 2">HHU K3-1</strain>
    </source>
</reference>
<dbReference type="AlphaFoldDB" id="A0A850H7B1"/>
<protein>
    <submittedName>
        <fullName evidence="1">Uncharacterized protein</fullName>
    </submittedName>
</protein>
<organism evidence="1 2">
    <name type="scientific">Qipengyuania atrilutea</name>
    <dbReference type="NCBI Taxonomy" id="2744473"/>
    <lineage>
        <taxon>Bacteria</taxon>
        <taxon>Pseudomonadati</taxon>
        <taxon>Pseudomonadota</taxon>
        <taxon>Alphaproteobacteria</taxon>
        <taxon>Sphingomonadales</taxon>
        <taxon>Erythrobacteraceae</taxon>
        <taxon>Qipengyuania</taxon>
    </lineage>
</organism>
<evidence type="ECO:0000313" key="1">
    <source>
        <dbReference type="EMBL" id="NVD45095.1"/>
    </source>
</evidence>
<dbReference type="Proteomes" id="UP000561438">
    <property type="component" value="Unassembled WGS sequence"/>
</dbReference>
<keyword evidence="2" id="KW-1185">Reference proteome</keyword>
<comment type="caution">
    <text evidence="1">The sequence shown here is derived from an EMBL/GenBank/DDBJ whole genome shotgun (WGS) entry which is preliminary data.</text>
</comment>
<dbReference type="EMBL" id="JABWGV010000003">
    <property type="protein sequence ID" value="NVD45095.1"/>
    <property type="molecule type" value="Genomic_DNA"/>
</dbReference>